<gene>
    <name evidence="1" type="ORF">I4X03_004220</name>
</gene>
<evidence type="ECO:0000313" key="1">
    <source>
        <dbReference type="EMBL" id="MBZ2206462.1"/>
    </source>
</evidence>
<keyword evidence="2" id="KW-1185">Reference proteome</keyword>
<dbReference type="RefSeq" id="WP_223466028.1">
    <property type="nucleotide sequence ID" value="NZ_JAFBIL020000001.1"/>
</dbReference>
<reference evidence="1 2" key="1">
    <citation type="submission" date="2021-01" db="EMBL/GenBank/DDBJ databases">
        <authorList>
            <person name="Ruan W."/>
            <person name="Khan S.A."/>
            <person name="Jeon C.O."/>
        </authorList>
    </citation>
    <scope>NUCLEOTIDE SEQUENCE [LARGE SCALE GENOMIC DNA]</scope>
    <source>
        <strain evidence="1 2">R798</strain>
    </source>
</reference>
<accession>A0ABS7SLA0</accession>
<dbReference type="Pfam" id="PF14113">
    <property type="entry name" value="Tae4"/>
    <property type="match status" value="1"/>
</dbReference>
<name>A0ABS7SLA0_9BURK</name>
<sequence>MKPSFALLAKGYPRRDQYMREALYDNLGWSDLKSHPAFQDTCAIRMSLALNTAGVPLTGWLRVKAGPLKGKSIEPSQAKLSRWLKERWGQPELFKSEDAAQRGIGNHSGVVSFWGIDGTQQGHIDLVKPDEQGFHACAMSCYFKSREIWFWPVL</sequence>
<reference evidence="1 2" key="2">
    <citation type="submission" date="2021-08" db="EMBL/GenBank/DDBJ databases">
        <title>Massilia sp. R798.</title>
        <authorList>
            <person name="Baek J.H."/>
            <person name="Jung H.S."/>
            <person name="Kim K.R."/>
            <person name="Jeon C.O."/>
        </authorList>
    </citation>
    <scope>NUCLEOTIDE SEQUENCE [LARGE SCALE GENOMIC DNA]</scope>
    <source>
        <strain evidence="1 2">R798</strain>
    </source>
</reference>
<dbReference type="Gene3D" id="3.90.1720.80">
    <property type="match status" value="1"/>
</dbReference>
<dbReference type="EMBL" id="JAFBIL020000001">
    <property type="protein sequence ID" value="MBZ2206462.1"/>
    <property type="molecule type" value="Genomic_DNA"/>
</dbReference>
<dbReference type="Proteomes" id="UP000809349">
    <property type="component" value="Unassembled WGS sequence"/>
</dbReference>
<dbReference type="InterPro" id="IPR025562">
    <property type="entry name" value="Tae4"/>
</dbReference>
<comment type="caution">
    <text evidence="1">The sequence shown here is derived from an EMBL/GenBank/DDBJ whole genome shotgun (WGS) entry which is preliminary data.</text>
</comment>
<evidence type="ECO:0000313" key="2">
    <source>
        <dbReference type="Proteomes" id="UP000809349"/>
    </source>
</evidence>
<dbReference type="Gene3D" id="4.10.280.80">
    <property type="match status" value="1"/>
</dbReference>
<organism evidence="1 2">
    <name type="scientific">Massilia soli</name>
    <dbReference type="NCBI Taxonomy" id="2792854"/>
    <lineage>
        <taxon>Bacteria</taxon>
        <taxon>Pseudomonadati</taxon>
        <taxon>Pseudomonadota</taxon>
        <taxon>Betaproteobacteria</taxon>
        <taxon>Burkholderiales</taxon>
        <taxon>Oxalobacteraceae</taxon>
        <taxon>Telluria group</taxon>
        <taxon>Massilia</taxon>
    </lineage>
</organism>
<protein>
    <submittedName>
        <fullName evidence="1">Type VI secretion system amidase effector protein Tae4</fullName>
    </submittedName>
</protein>
<proteinExistence type="predicted"/>